<protein>
    <submittedName>
        <fullName evidence="1">Uncharacterized protein</fullName>
    </submittedName>
</protein>
<accession>A0A814K817</accession>
<dbReference type="EMBL" id="CAJNOC010005268">
    <property type="protein sequence ID" value="CAF1047529.1"/>
    <property type="molecule type" value="Genomic_DNA"/>
</dbReference>
<gene>
    <name evidence="1" type="ORF">OXX778_LOCUS18660</name>
</gene>
<dbReference type="AlphaFoldDB" id="A0A814K817"/>
<reference evidence="1" key="1">
    <citation type="submission" date="2021-02" db="EMBL/GenBank/DDBJ databases">
        <authorList>
            <person name="Nowell W R."/>
        </authorList>
    </citation>
    <scope>NUCLEOTIDE SEQUENCE</scope>
    <source>
        <strain evidence="1">Ploen Becks lab</strain>
    </source>
</reference>
<proteinExistence type="predicted"/>
<dbReference type="Proteomes" id="UP000663879">
    <property type="component" value="Unassembled WGS sequence"/>
</dbReference>
<sequence>MRESGINTHTINSKYELSSVTNKSFDIESNHFEKNEIKILYNSIKNSNKKLFEINEEYFGLSNNIWSIAILVRSKINPDQFSEERFTGHGRSKEIAKINAIKDFLSKSSINKQTPYNLKKKQNSTHNSEDVSLNSIEPVNISSIPNVSEKQYRFKKQHVDKGQYLRNSLCK</sequence>
<name>A0A814K817_9BILA</name>
<keyword evidence="2" id="KW-1185">Reference proteome</keyword>
<comment type="caution">
    <text evidence="1">The sequence shown here is derived from an EMBL/GenBank/DDBJ whole genome shotgun (WGS) entry which is preliminary data.</text>
</comment>
<evidence type="ECO:0000313" key="2">
    <source>
        <dbReference type="Proteomes" id="UP000663879"/>
    </source>
</evidence>
<evidence type="ECO:0000313" key="1">
    <source>
        <dbReference type="EMBL" id="CAF1047529.1"/>
    </source>
</evidence>
<organism evidence="1 2">
    <name type="scientific">Brachionus calyciflorus</name>
    <dbReference type="NCBI Taxonomy" id="104777"/>
    <lineage>
        <taxon>Eukaryota</taxon>
        <taxon>Metazoa</taxon>
        <taxon>Spiralia</taxon>
        <taxon>Gnathifera</taxon>
        <taxon>Rotifera</taxon>
        <taxon>Eurotatoria</taxon>
        <taxon>Monogononta</taxon>
        <taxon>Pseudotrocha</taxon>
        <taxon>Ploima</taxon>
        <taxon>Brachionidae</taxon>
        <taxon>Brachionus</taxon>
    </lineage>
</organism>